<evidence type="ECO:0000313" key="2">
    <source>
        <dbReference type="EMBL" id="WXB10234.1"/>
    </source>
</evidence>
<feature type="region of interest" description="Disordered" evidence="1">
    <location>
        <begin position="1"/>
        <end position="34"/>
    </location>
</feature>
<dbReference type="RefSeq" id="WP_394839911.1">
    <property type="nucleotide sequence ID" value="NZ_CP089983.1"/>
</dbReference>
<reference evidence="2" key="1">
    <citation type="submission" date="2021-12" db="EMBL/GenBank/DDBJ databases">
        <title>Discovery of the Pendulisporaceae a myxobacterial family with distinct sporulation behavior and unique specialized metabolism.</title>
        <authorList>
            <person name="Garcia R."/>
            <person name="Popoff A."/>
            <person name="Bader C.D."/>
            <person name="Loehr J."/>
            <person name="Walesch S."/>
            <person name="Walt C."/>
            <person name="Boldt J."/>
            <person name="Bunk B."/>
            <person name="Haeckl F.J.F.P.J."/>
            <person name="Gunesch A.P."/>
            <person name="Birkelbach J."/>
            <person name="Nuebel U."/>
            <person name="Pietschmann T."/>
            <person name="Bach T."/>
            <person name="Mueller R."/>
        </authorList>
    </citation>
    <scope>NUCLEOTIDE SEQUENCE</scope>
    <source>
        <strain evidence="2">MSr11367</strain>
    </source>
</reference>
<dbReference type="EMBL" id="CP089983">
    <property type="protein sequence ID" value="WXB10234.1"/>
    <property type="molecule type" value="Genomic_DNA"/>
</dbReference>
<keyword evidence="3" id="KW-1185">Reference proteome</keyword>
<organism evidence="2 3">
    <name type="scientific">Pendulispora rubella</name>
    <dbReference type="NCBI Taxonomy" id="2741070"/>
    <lineage>
        <taxon>Bacteria</taxon>
        <taxon>Pseudomonadati</taxon>
        <taxon>Myxococcota</taxon>
        <taxon>Myxococcia</taxon>
        <taxon>Myxococcales</taxon>
        <taxon>Sorangiineae</taxon>
        <taxon>Pendulisporaceae</taxon>
        <taxon>Pendulispora</taxon>
    </lineage>
</organism>
<protein>
    <submittedName>
        <fullName evidence="2">Uncharacterized protein</fullName>
    </submittedName>
</protein>
<dbReference type="Proteomes" id="UP001374803">
    <property type="component" value="Chromosome"/>
</dbReference>
<evidence type="ECO:0000256" key="1">
    <source>
        <dbReference type="SAM" id="MobiDB-lite"/>
    </source>
</evidence>
<proteinExistence type="predicted"/>
<gene>
    <name evidence="2" type="ORF">LVJ94_23770</name>
</gene>
<sequence>MEKAGVEKVEGDDQGKTFTFKGSKPGEEVTFGTTQKMPENFPADVPVYPGAKVMAAAASGQDAFSVTLTTNDPVAKVVEFYNSKIPADGERMAIANMLTYTTDKHRVTIMVNENEGAAADSVGKTILVLTVGAANETPTKSAEAPAKGKKK</sequence>
<feature type="compositionally biased region" description="Basic and acidic residues" evidence="1">
    <location>
        <begin position="1"/>
        <end position="15"/>
    </location>
</feature>
<accession>A0ABZ2LH12</accession>
<evidence type="ECO:0000313" key="3">
    <source>
        <dbReference type="Proteomes" id="UP001374803"/>
    </source>
</evidence>
<name>A0ABZ2LH12_9BACT</name>